<proteinExistence type="predicted"/>
<evidence type="ECO:0000313" key="6">
    <source>
        <dbReference type="Proteomes" id="UP000326453"/>
    </source>
</evidence>
<dbReference type="AlphaFoldDB" id="A0A1I5IYU1"/>
<reference evidence="4 5" key="1">
    <citation type="submission" date="2018-10" db="EMBL/GenBank/DDBJ databases">
        <title>Genomic Encyclopedia of Archaeal and Bacterial Type Strains, Phase II (KMG-II): from individual species to whole genera.</title>
        <authorList>
            <person name="Goeker M."/>
        </authorList>
    </citation>
    <scope>NUCLEOTIDE SEQUENCE [LARGE SCALE GENOMIC DNA]</scope>
    <source>
        <strain evidence="5">ATCC 35512 / DSM 2944 / CIP 106514 / LMD 82.5 / NBRC 102493 / NCCB 82005 / GB17</strain>
        <strain evidence="4">DSM 2944</strain>
    </source>
</reference>
<keyword evidence="5" id="KW-1185">Reference proteome</keyword>
<dbReference type="Proteomes" id="UP000326453">
    <property type="component" value="Plasmid pPAN2"/>
</dbReference>
<dbReference type="RefSeq" id="WP_147277960.1">
    <property type="nucleotide sequence ID" value="NZ_CP044425.1"/>
</dbReference>
<evidence type="ECO:0000313" key="5">
    <source>
        <dbReference type="Proteomes" id="UP000273626"/>
    </source>
</evidence>
<feature type="region of interest" description="Disordered" evidence="1">
    <location>
        <begin position="64"/>
        <end position="86"/>
    </location>
</feature>
<evidence type="ECO:0000313" key="2">
    <source>
        <dbReference type="EMBL" id="QFG36399.1"/>
    </source>
</evidence>
<geneLocation type="plasmid" evidence="6">
    <name>ppan2</name>
</geneLocation>
<evidence type="ECO:0000313" key="7">
    <source>
        <dbReference type="Proteomes" id="UP000509322"/>
    </source>
</evidence>
<name>A0A1I5IYU1_PARPN</name>
<sequence>MEHLHVVSFPTGAPPEHLARAPGALHRNGDRQYSRALHRACRSAAGIPAQTGLARIPGIRDIRGSVARSHPVPQGKGGADAEARPE</sequence>
<dbReference type="KEGG" id="ppan:ESD82_09340"/>
<dbReference type="Proteomes" id="UP000273626">
    <property type="component" value="Unassembled WGS sequence"/>
</dbReference>
<keyword evidence="2" id="KW-0614">Plasmid</keyword>
<protein>
    <submittedName>
        <fullName evidence="2">Uncharacterized protein</fullName>
    </submittedName>
</protein>
<organism evidence="2 6">
    <name type="scientific">Paracoccus pantotrophus</name>
    <name type="common">Thiosphaera pantotropha</name>
    <dbReference type="NCBI Taxonomy" id="82367"/>
    <lineage>
        <taxon>Bacteria</taxon>
        <taxon>Pseudomonadati</taxon>
        <taxon>Pseudomonadota</taxon>
        <taxon>Alphaproteobacteria</taxon>
        <taxon>Rhodobacterales</taxon>
        <taxon>Paracoccaceae</taxon>
        <taxon>Paracoccus</taxon>
    </lineage>
</organism>
<geneLocation type="plasmid" evidence="3 7">
    <name>unnamed1</name>
</geneLocation>
<dbReference type="EMBL" id="RBLI01000003">
    <property type="protein sequence ID" value="RKS43015.1"/>
    <property type="molecule type" value="Genomic_DNA"/>
</dbReference>
<geneLocation type="plasmid" evidence="2">
    <name>pPAN2</name>
</geneLocation>
<gene>
    <name evidence="4" type="ORF">BDE18_3946</name>
    <name evidence="2" type="ORF">ESD82_09340</name>
    <name evidence="3" type="ORF">HYQ43_22555</name>
</gene>
<reference evidence="2 6" key="2">
    <citation type="submission" date="2019-01" db="EMBL/GenBank/DDBJ databases">
        <title>Complete Genome Sequence and Annotation of the Paracoccus pantotrophus type strain DSM 2944.</title>
        <authorList>
            <person name="Bockwoldt J.A."/>
            <person name="Zimmermann M."/>
            <person name="Tiso T."/>
            <person name="Blank L.M."/>
        </authorList>
    </citation>
    <scope>NUCLEOTIDE SEQUENCE [LARGE SCALE GENOMIC DNA]</scope>
    <source>
        <strain evidence="2 6">DSM 2944</strain>
        <plasmid evidence="6">ppan2</plasmid>
        <plasmid evidence="2">pPAN2</plasmid>
    </source>
</reference>
<dbReference type="EMBL" id="CP044425">
    <property type="protein sequence ID" value="QFG36399.1"/>
    <property type="molecule type" value="Genomic_DNA"/>
</dbReference>
<evidence type="ECO:0000313" key="3">
    <source>
        <dbReference type="EMBL" id="QLH16983.1"/>
    </source>
</evidence>
<dbReference type="EMBL" id="CP058691">
    <property type="protein sequence ID" value="QLH16983.1"/>
    <property type="molecule type" value="Genomic_DNA"/>
</dbReference>
<reference evidence="3 7" key="3">
    <citation type="submission" date="2020-07" db="EMBL/GenBank/DDBJ databases">
        <title>The complete genome of Paracoccus pantotrophus ACCC 10489.</title>
        <authorList>
            <person name="Si Y."/>
        </authorList>
    </citation>
    <scope>NUCLEOTIDE SEQUENCE [LARGE SCALE GENOMIC DNA]</scope>
    <source>
        <strain evidence="3 7">ACCC10489</strain>
        <plasmid evidence="3 7">unnamed1</plasmid>
    </source>
</reference>
<dbReference type="Proteomes" id="UP000509322">
    <property type="component" value="Plasmid unnamed1"/>
</dbReference>
<dbReference type="GeneID" id="51370769"/>
<accession>A0A1I5IYU1</accession>
<evidence type="ECO:0000313" key="4">
    <source>
        <dbReference type="EMBL" id="RKS43015.1"/>
    </source>
</evidence>
<evidence type="ECO:0000256" key="1">
    <source>
        <dbReference type="SAM" id="MobiDB-lite"/>
    </source>
</evidence>